<sequence>MGNTNGQQSLLVLDQNYAYQTLKTHPVFGEIKLYKHSETGRKIAIINKQIFESEQHNMKQETYLKRKSYDNINLLKVLGFQKLVANDLCSQIRYLSIQVEYYENTITQFKEKFTEKELYYLIFSLCDAMDYCKQNNNEITDLHPSKILVTDDGFIKLVDNIVALEAISNFHQVKYNDRQVEYLAPEQLELFSGLKNKINQEKANIFCLGLLLSQLITKQPVSDYYLEEFVNLNLLFKRLDQKFAQYSYSNSLFTLLKEMLAHDPEERLSTKQVLAKKQYHHFVSNLDGDSVDFAEHHPPDSILQSPNSYYQEEQQMSYHRKKESVLSLKAANEEFSITDQSLQKRIDQALAESNKLLDQLSISSPITKFQSRATINGIYDSVQNPLVQLTESRIKRLIDNSEEAIEKSLQQSKTRI</sequence>
<dbReference type="GO" id="GO:0005524">
    <property type="term" value="F:ATP binding"/>
    <property type="evidence" value="ECO:0007669"/>
    <property type="project" value="UniProtKB-KW"/>
</dbReference>
<keyword evidence="8" id="KW-1185">Reference proteome</keyword>
<evidence type="ECO:0000259" key="6">
    <source>
        <dbReference type="PROSITE" id="PS50011"/>
    </source>
</evidence>
<dbReference type="AlphaFoldDB" id="A0A8S1K394"/>
<proteinExistence type="predicted"/>
<evidence type="ECO:0000256" key="1">
    <source>
        <dbReference type="ARBA" id="ARBA00012513"/>
    </source>
</evidence>
<keyword evidence="2" id="KW-0808">Transferase</keyword>
<reference evidence="7" key="1">
    <citation type="submission" date="2021-01" db="EMBL/GenBank/DDBJ databases">
        <authorList>
            <consortium name="Genoscope - CEA"/>
            <person name="William W."/>
        </authorList>
    </citation>
    <scope>NUCLEOTIDE SEQUENCE</scope>
</reference>
<dbReference type="EC" id="2.7.11.1" evidence="1"/>
<evidence type="ECO:0000256" key="5">
    <source>
        <dbReference type="ARBA" id="ARBA00022840"/>
    </source>
</evidence>
<dbReference type="EMBL" id="CAJJDM010000010">
    <property type="protein sequence ID" value="CAD8049357.1"/>
    <property type="molecule type" value="Genomic_DNA"/>
</dbReference>
<dbReference type="SMART" id="SM00220">
    <property type="entry name" value="S_TKc"/>
    <property type="match status" value="1"/>
</dbReference>
<dbReference type="PROSITE" id="PS50011">
    <property type="entry name" value="PROTEIN_KINASE_DOM"/>
    <property type="match status" value="1"/>
</dbReference>
<keyword evidence="5" id="KW-0067">ATP-binding</keyword>
<dbReference type="InterPro" id="IPR050660">
    <property type="entry name" value="NEK_Ser/Thr_kinase"/>
</dbReference>
<dbReference type="FunFam" id="1.10.510.10:FF:002516">
    <property type="entry name" value="Uncharacterized protein"/>
    <property type="match status" value="1"/>
</dbReference>
<dbReference type="Pfam" id="PF00069">
    <property type="entry name" value="Pkinase"/>
    <property type="match status" value="1"/>
</dbReference>
<comment type="caution">
    <text evidence="7">The sequence shown here is derived from an EMBL/GenBank/DDBJ whole genome shotgun (WGS) entry which is preliminary data.</text>
</comment>
<evidence type="ECO:0000313" key="7">
    <source>
        <dbReference type="EMBL" id="CAD8049357.1"/>
    </source>
</evidence>
<dbReference type="OMA" id="IFESEQH"/>
<dbReference type="GO" id="GO:0004674">
    <property type="term" value="F:protein serine/threonine kinase activity"/>
    <property type="evidence" value="ECO:0007669"/>
    <property type="project" value="UniProtKB-EC"/>
</dbReference>
<evidence type="ECO:0000256" key="2">
    <source>
        <dbReference type="ARBA" id="ARBA00022679"/>
    </source>
</evidence>
<evidence type="ECO:0000256" key="4">
    <source>
        <dbReference type="ARBA" id="ARBA00022777"/>
    </source>
</evidence>
<keyword evidence="3" id="KW-0547">Nucleotide-binding</keyword>
<accession>A0A8S1K394</accession>
<name>A0A8S1K394_PARPR</name>
<feature type="domain" description="Protein kinase" evidence="6">
    <location>
        <begin position="17"/>
        <end position="283"/>
    </location>
</feature>
<organism evidence="7 8">
    <name type="scientific">Paramecium primaurelia</name>
    <dbReference type="NCBI Taxonomy" id="5886"/>
    <lineage>
        <taxon>Eukaryota</taxon>
        <taxon>Sar</taxon>
        <taxon>Alveolata</taxon>
        <taxon>Ciliophora</taxon>
        <taxon>Intramacronucleata</taxon>
        <taxon>Oligohymenophorea</taxon>
        <taxon>Peniculida</taxon>
        <taxon>Parameciidae</taxon>
        <taxon>Paramecium</taxon>
    </lineage>
</organism>
<dbReference type="PANTHER" id="PTHR43671:SF13">
    <property type="entry name" value="SERINE_THREONINE-PROTEIN KINASE NEK2"/>
    <property type="match status" value="1"/>
</dbReference>
<dbReference type="PANTHER" id="PTHR43671">
    <property type="entry name" value="SERINE/THREONINE-PROTEIN KINASE NEK"/>
    <property type="match status" value="1"/>
</dbReference>
<evidence type="ECO:0000256" key="3">
    <source>
        <dbReference type="ARBA" id="ARBA00022741"/>
    </source>
</evidence>
<gene>
    <name evidence="7" type="ORF">PPRIM_AZ9-3.1.T0130424</name>
</gene>
<protein>
    <recommendedName>
        <fullName evidence="1">non-specific serine/threonine protein kinase</fullName>
        <ecNumber evidence="1">2.7.11.1</ecNumber>
    </recommendedName>
</protein>
<evidence type="ECO:0000313" key="8">
    <source>
        <dbReference type="Proteomes" id="UP000688137"/>
    </source>
</evidence>
<keyword evidence="4" id="KW-0418">Kinase</keyword>
<dbReference type="Proteomes" id="UP000688137">
    <property type="component" value="Unassembled WGS sequence"/>
</dbReference>
<dbReference type="InterPro" id="IPR000719">
    <property type="entry name" value="Prot_kinase_dom"/>
</dbReference>